<name>A0A0C3AH50_SERVB</name>
<dbReference type="HOGENOM" id="CLU_1237636_0_0_1"/>
<organism evidence="1 2">
    <name type="scientific">Serendipita vermifera MAFF 305830</name>
    <dbReference type="NCBI Taxonomy" id="933852"/>
    <lineage>
        <taxon>Eukaryota</taxon>
        <taxon>Fungi</taxon>
        <taxon>Dikarya</taxon>
        <taxon>Basidiomycota</taxon>
        <taxon>Agaricomycotina</taxon>
        <taxon>Agaricomycetes</taxon>
        <taxon>Sebacinales</taxon>
        <taxon>Serendipitaceae</taxon>
        <taxon>Serendipita</taxon>
    </lineage>
</organism>
<dbReference type="AlphaFoldDB" id="A0A0C3AH50"/>
<evidence type="ECO:0000313" key="2">
    <source>
        <dbReference type="Proteomes" id="UP000054097"/>
    </source>
</evidence>
<dbReference type="Proteomes" id="UP000054097">
    <property type="component" value="Unassembled WGS sequence"/>
</dbReference>
<feature type="non-terminal residue" evidence="1">
    <location>
        <position position="1"/>
    </location>
</feature>
<gene>
    <name evidence="1" type="ORF">M408DRAFT_13471</name>
</gene>
<sequence>LIEKSFMTQWFSSSKIRTVLGRTNLPALHSLRTVADQELGTQLVPVPDSVRVVLKGKDEPLHISSLSDHTRAALSRSTFTQPFHDLRLLRKAKVRQSIFEPYSSSYKNGFVEYPTSQEGFHAVGYIHELFQYTPENFAICITLACIAQCARADEQFLQNRLELGARLCGRDIDHYTIVILEELSHVVRYPWGPDTQLVISVHNLLGVASDEESSLELGTDWSEA</sequence>
<dbReference type="EMBL" id="KN824710">
    <property type="protein sequence ID" value="KIM19434.1"/>
    <property type="molecule type" value="Genomic_DNA"/>
</dbReference>
<reference evidence="2" key="2">
    <citation type="submission" date="2015-01" db="EMBL/GenBank/DDBJ databases">
        <title>Evolutionary Origins and Diversification of the Mycorrhizal Mutualists.</title>
        <authorList>
            <consortium name="DOE Joint Genome Institute"/>
            <consortium name="Mycorrhizal Genomics Consortium"/>
            <person name="Kohler A."/>
            <person name="Kuo A."/>
            <person name="Nagy L.G."/>
            <person name="Floudas D."/>
            <person name="Copeland A."/>
            <person name="Barry K.W."/>
            <person name="Cichocki N."/>
            <person name="Veneault-Fourrey C."/>
            <person name="LaButti K."/>
            <person name="Lindquist E.A."/>
            <person name="Lipzen A."/>
            <person name="Lundell T."/>
            <person name="Morin E."/>
            <person name="Murat C."/>
            <person name="Riley R."/>
            <person name="Ohm R."/>
            <person name="Sun H."/>
            <person name="Tunlid A."/>
            <person name="Henrissat B."/>
            <person name="Grigoriev I.V."/>
            <person name="Hibbett D.S."/>
            <person name="Martin F."/>
        </authorList>
    </citation>
    <scope>NUCLEOTIDE SEQUENCE [LARGE SCALE GENOMIC DNA]</scope>
    <source>
        <strain evidence="2">MAFF 305830</strain>
    </source>
</reference>
<reference evidence="1 2" key="1">
    <citation type="submission" date="2014-04" db="EMBL/GenBank/DDBJ databases">
        <authorList>
            <consortium name="DOE Joint Genome Institute"/>
            <person name="Kuo A."/>
            <person name="Zuccaro A."/>
            <person name="Kohler A."/>
            <person name="Nagy L.G."/>
            <person name="Floudas D."/>
            <person name="Copeland A."/>
            <person name="Barry K.W."/>
            <person name="Cichocki N."/>
            <person name="Veneault-Fourrey C."/>
            <person name="LaButti K."/>
            <person name="Lindquist E.A."/>
            <person name="Lipzen A."/>
            <person name="Lundell T."/>
            <person name="Morin E."/>
            <person name="Murat C."/>
            <person name="Sun H."/>
            <person name="Tunlid A."/>
            <person name="Henrissat B."/>
            <person name="Grigoriev I.V."/>
            <person name="Hibbett D.S."/>
            <person name="Martin F."/>
            <person name="Nordberg H.P."/>
            <person name="Cantor M.N."/>
            <person name="Hua S.X."/>
        </authorList>
    </citation>
    <scope>NUCLEOTIDE SEQUENCE [LARGE SCALE GENOMIC DNA]</scope>
    <source>
        <strain evidence="1 2">MAFF 305830</strain>
    </source>
</reference>
<proteinExistence type="predicted"/>
<accession>A0A0C3AH50</accession>
<keyword evidence="2" id="KW-1185">Reference proteome</keyword>
<evidence type="ECO:0000313" key="1">
    <source>
        <dbReference type="EMBL" id="KIM19434.1"/>
    </source>
</evidence>
<protein>
    <submittedName>
        <fullName evidence="1">Uncharacterized protein</fullName>
    </submittedName>
</protein>